<evidence type="ECO:0000256" key="12">
    <source>
        <dbReference type="HAMAP-Rule" id="MF_01665"/>
    </source>
</evidence>
<dbReference type="AlphaFoldDB" id="A0A845QBC7"/>
<keyword evidence="12" id="KW-1003">Cell membrane</keyword>
<comment type="subunit">
    <text evidence="12">Interacts with CtaB.</text>
</comment>
<evidence type="ECO:0000256" key="4">
    <source>
        <dbReference type="ARBA" id="ARBA00022723"/>
    </source>
</evidence>
<dbReference type="HAMAP" id="MF_01665">
    <property type="entry name" value="HemeA_synth_type2"/>
    <property type="match status" value="1"/>
</dbReference>
<organism evidence="13 14">
    <name type="scientific">Pyruvatibacter mobilis</name>
    <dbReference type="NCBI Taxonomy" id="1712261"/>
    <lineage>
        <taxon>Bacteria</taxon>
        <taxon>Pseudomonadati</taxon>
        <taxon>Pseudomonadota</taxon>
        <taxon>Alphaproteobacteria</taxon>
        <taxon>Hyphomicrobiales</taxon>
        <taxon>Parvibaculaceae</taxon>
        <taxon>Pyruvatibacter</taxon>
    </lineage>
</organism>
<reference evidence="13 14" key="1">
    <citation type="journal article" date="2016" name="Int. J. Syst. Evol. Microbiol.">
        <title>Pyruvatibacter mobilis gen. nov., sp. nov., a marine bacterium from the culture broth of Picochlorum sp. 122.</title>
        <authorList>
            <person name="Wang G."/>
            <person name="Tang M."/>
            <person name="Wu H."/>
            <person name="Dai S."/>
            <person name="Li T."/>
            <person name="Chen C."/>
            <person name="He H."/>
            <person name="Fan J."/>
            <person name="Xiang W."/>
            <person name="Li X."/>
        </authorList>
    </citation>
    <scope>NUCLEOTIDE SEQUENCE [LARGE SCALE GENOMIC DNA]</scope>
    <source>
        <strain evidence="13 14">GYP-11</strain>
    </source>
</reference>
<keyword evidence="6 12" id="KW-0560">Oxidoreductase</keyword>
<feature type="transmembrane region" description="Helical" evidence="12">
    <location>
        <begin position="268"/>
        <end position="285"/>
    </location>
</feature>
<name>A0A845QBC7_9HYPH</name>
<dbReference type="Pfam" id="PF02628">
    <property type="entry name" value="COX15-CtaA"/>
    <property type="match status" value="1"/>
</dbReference>
<dbReference type="InterPro" id="IPR003780">
    <property type="entry name" value="COX15/CtaA_fam"/>
</dbReference>
<comment type="cofactor">
    <cofactor evidence="1 12">
        <name>heme b</name>
        <dbReference type="ChEBI" id="CHEBI:60344"/>
    </cofactor>
</comment>
<evidence type="ECO:0000313" key="14">
    <source>
        <dbReference type="Proteomes" id="UP000470384"/>
    </source>
</evidence>
<dbReference type="GO" id="GO:0046872">
    <property type="term" value="F:metal ion binding"/>
    <property type="evidence" value="ECO:0007669"/>
    <property type="project" value="UniProtKB-KW"/>
</dbReference>
<dbReference type="OrthoDB" id="9793156at2"/>
<dbReference type="RefSeq" id="WP_160587744.1">
    <property type="nucleotide sequence ID" value="NZ_WXYQ01000006.1"/>
</dbReference>
<feature type="transmembrane region" description="Helical" evidence="12">
    <location>
        <begin position="297"/>
        <end position="323"/>
    </location>
</feature>
<dbReference type="PANTHER" id="PTHR23289">
    <property type="entry name" value="CYTOCHROME C OXIDASE ASSEMBLY PROTEIN COX15"/>
    <property type="match status" value="1"/>
</dbReference>
<evidence type="ECO:0000256" key="8">
    <source>
        <dbReference type="ARBA" id="ARBA00023133"/>
    </source>
</evidence>
<feature type="transmembrane region" description="Helical" evidence="12">
    <location>
        <begin position="131"/>
        <end position="153"/>
    </location>
</feature>
<comment type="pathway">
    <text evidence="10 12">Porphyrin-containing compound metabolism; heme A biosynthesis; heme A from heme O: step 1/1.</text>
</comment>
<keyword evidence="4 12" id="KW-0479">Metal-binding</keyword>
<feature type="transmembrane region" description="Helical" evidence="12">
    <location>
        <begin position="168"/>
        <end position="190"/>
    </location>
</feature>
<dbReference type="GO" id="GO:0016653">
    <property type="term" value="F:oxidoreductase activity, acting on NAD(P)H, heme protein as acceptor"/>
    <property type="evidence" value="ECO:0007669"/>
    <property type="project" value="TreeGrafter"/>
</dbReference>
<comment type="function">
    <text evidence="12">Catalyzes the conversion of heme O to heme A by two successive hydroxylations of the methyl group at C8. The first hydroxylation forms heme I, the second hydroxylation results in an unstable dihydroxymethyl group, which spontaneously dehydrates, resulting in the formyl group of heme A.</text>
</comment>
<evidence type="ECO:0000256" key="2">
    <source>
        <dbReference type="ARBA" id="ARBA00004141"/>
    </source>
</evidence>
<feature type="transmembrane region" description="Helical" evidence="12">
    <location>
        <begin position="210"/>
        <end position="233"/>
    </location>
</feature>
<comment type="similarity">
    <text evidence="12">Belongs to the COX15/CtaA family. Type 2 subfamily.</text>
</comment>
<dbReference type="Proteomes" id="UP000470384">
    <property type="component" value="Unassembled WGS sequence"/>
</dbReference>
<feature type="transmembrane region" description="Helical" evidence="12">
    <location>
        <begin position="105"/>
        <end position="124"/>
    </location>
</feature>
<comment type="subcellular location">
    <subcellularLocation>
        <location evidence="12">Cell membrane</location>
        <topology evidence="12">Multi-pass membrane protein</topology>
    </subcellularLocation>
    <subcellularLocation>
        <location evidence="2">Membrane</location>
        <topology evidence="2">Multi-pass membrane protein</topology>
    </subcellularLocation>
</comment>
<evidence type="ECO:0000313" key="13">
    <source>
        <dbReference type="EMBL" id="NBG95862.1"/>
    </source>
</evidence>
<accession>A0A845QBC7</accession>
<evidence type="ECO:0000256" key="6">
    <source>
        <dbReference type="ARBA" id="ARBA00023002"/>
    </source>
</evidence>
<evidence type="ECO:0000256" key="9">
    <source>
        <dbReference type="ARBA" id="ARBA00023136"/>
    </source>
</evidence>
<comment type="catalytic activity">
    <reaction evidence="11">
        <text>Fe(II)-heme o + 2 A + H2O = Fe(II)-heme a + 2 AH2</text>
        <dbReference type="Rhea" id="RHEA:63388"/>
        <dbReference type="ChEBI" id="CHEBI:13193"/>
        <dbReference type="ChEBI" id="CHEBI:15377"/>
        <dbReference type="ChEBI" id="CHEBI:17499"/>
        <dbReference type="ChEBI" id="CHEBI:60530"/>
        <dbReference type="ChEBI" id="CHEBI:61715"/>
        <dbReference type="EC" id="1.17.99.9"/>
    </reaction>
    <physiologicalReaction direction="left-to-right" evidence="11">
        <dbReference type="Rhea" id="RHEA:63389"/>
    </physiologicalReaction>
</comment>
<dbReference type="PANTHER" id="PTHR23289:SF2">
    <property type="entry name" value="CYTOCHROME C OXIDASE ASSEMBLY PROTEIN COX15 HOMOLOG"/>
    <property type="match status" value="1"/>
</dbReference>
<dbReference type="EC" id="1.17.99.9" evidence="12"/>
<evidence type="ECO:0000256" key="10">
    <source>
        <dbReference type="ARBA" id="ARBA00044501"/>
    </source>
</evidence>
<dbReference type="InterPro" id="IPR023754">
    <property type="entry name" value="HemeA_Synthase_type2"/>
</dbReference>
<feature type="binding site" description="axial binding residue" evidence="12">
    <location>
        <position position="266"/>
    </location>
    <ligand>
        <name>heme</name>
        <dbReference type="ChEBI" id="CHEBI:30413"/>
    </ligand>
    <ligandPart>
        <name>Fe</name>
        <dbReference type="ChEBI" id="CHEBI:18248"/>
    </ligandPart>
</feature>
<keyword evidence="14" id="KW-1185">Reference proteome</keyword>
<keyword evidence="9 12" id="KW-0472">Membrane</keyword>
<keyword evidence="5 12" id="KW-1133">Transmembrane helix</keyword>
<dbReference type="UniPathway" id="UPA00269">
    <property type="reaction ID" value="UER00713"/>
</dbReference>
<evidence type="ECO:0000256" key="11">
    <source>
        <dbReference type="ARBA" id="ARBA00048044"/>
    </source>
</evidence>
<keyword evidence="8 12" id="KW-0350">Heme biosynthesis</keyword>
<proteinExistence type="inferred from homology"/>
<dbReference type="GO" id="GO:0120547">
    <property type="term" value="F:heme A synthase activity"/>
    <property type="evidence" value="ECO:0007669"/>
    <property type="project" value="UniProtKB-EC"/>
</dbReference>
<feature type="binding site" description="axial binding residue" evidence="12">
    <location>
        <position position="327"/>
    </location>
    <ligand>
        <name>heme</name>
        <dbReference type="ChEBI" id="CHEBI:30413"/>
    </ligand>
    <ligandPart>
        <name>Fe</name>
        <dbReference type="ChEBI" id="CHEBI:18248"/>
    </ligandPart>
</feature>
<evidence type="ECO:0000256" key="1">
    <source>
        <dbReference type="ARBA" id="ARBA00001970"/>
    </source>
</evidence>
<sequence>MTISTTSSSTDSLPDRTRPVAIWLLSVAALVALMVVVGGLTRLTESGLSITEWKPVTGAIPPLSAEVWEEEFDKYRQIPQYQLVNKGMSLDEFKTIYWWEWGHRFLGRLIGLAFFVPFVWFLATGRLRGQLAWTCAGLFILGGLQGGLGWYMVASGLTERVSVSQYRLAAHLGLAFLIFAALVWVALGILRGNARADDANRRWIGWTAGLMGLVYLQIILGAFVAGLDAGIIYNTWPLMDGAFVPDRVYAGEMAAFEDHMTVQFNHRMLAYLICILTVVYCWRVVADGAPALQRRAAMWFATGVLLQVLIGIWTLLAVVPVWLGGVHQFGAVVVLGLAVLQAHVAYHRDDKAVQQLG</sequence>
<feature type="transmembrane region" description="Helical" evidence="12">
    <location>
        <begin position="20"/>
        <end position="40"/>
    </location>
</feature>
<evidence type="ECO:0000256" key="7">
    <source>
        <dbReference type="ARBA" id="ARBA00023004"/>
    </source>
</evidence>
<gene>
    <name evidence="12" type="primary">ctaA</name>
    <name evidence="13" type="ORF">GTQ45_08960</name>
</gene>
<evidence type="ECO:0000256" key="5">
    <source>
        <dbReference type="ARBA" id="ARBA00022989"/>
    </source>
</evidence>
<dbReference type="GO" id="GO:0005886">
    <property type="term" value="C:plasma membrane"/>
    <property type="evidence" value="ECO:0007669"/>
    <property type="project" value="UniProtKB-SubCell"/>
</dbReference>
<evidence type="ECO:0000256" key="3">
    <source>
        <dbReference type="ARBA" id="ARBA00022692"/>
    </source>
</evidence>
<protein>
    <recommendedName>
        <fullName evidence="12">Heme A synthase</fullName>
        <shortName evidence="12">HAS</shortName>
        <ecNumber evidence="12">1.17.99.9</ecNumber>
    </recommendedName>
    <alternativeName>
        <fullName evidence="12">Cytochrome aa3-controlling protein</fullName>
    </alternativeName>
</protein>
<dbReference type="GO" id="GO:0006784">
    <property type="term" value="P:heme A biosynthetic process"/>
    <property type="evidence" value="ECO:0007669"/>
    <property type="project" value="UniProtKB-UniRule"/>
</dbReference>
<feature type="transmembrane region" description="Helical" evidence="12">
    <location>
        <begin position="329"/>
        <end position="346"/>
    </location>
</feature>
<dbReference type="EMBL" id="WXYQ01000006">
    <property type="protein sequence ID" value="NBG95862.1"/>
    <property type="molecule type" value="Genomic_DNA"/>
</dbReference>
<keyword evidence="7 12" id="KW-0408">Iron</keyword>
<comment type="caution">
    <text evidence="13">The sequence shown here is derived from an EMBL/GenBank/DDBJ whole genome shotgun (WGS) entry which is preliminary data.</text>
</comment>
<keyword evidence="3 12" id="KW-0812">Transmembrane</keyword>